<evidence type="ECO:0000313" key="2">
    <source>
        <dbReference type="EMBL" id="EAR26826.1"/>
    </source>
</evidence>
<comment type="caution">
    <text evidence="2">The sequence shown here is derived from an EMBL/GenBank/DDBJ whole genome shotgun (WGS) entry which is preliminary data.</text>
</comment>
<dbReference type="EMBL" id="AAOH01000009">
    <property type="protein sequence ID" value="EAR26826.1"/>
    <property type="molecule type" value="Genomic_DNA"/>
</dbReference>
<dbReference type="eggNOG" id="ENOG5032R3A">
    <property type="taxonomic scope" value="Bacteria"/>
</dbReference>
<organism evidence="2 3">
    <name type="scientific">Pseudoalteromonas tunicata D2</name>
    <dbReference type="NCBI Taxonomy" id="87626"/>
    <lineage>
        <taxon>Bacteria</taxon>
        <taxon>Pseudomonadati</taxon>
        <taxon>Pseudomonadota</taxon>
        <taxon>Gammaproteobacteria</taxon>
        <taxon>Alteromonadales</taxon>
        <taxon>Pseudoalteromonadaceae</taxon>
        <taxon>Pseudoalteromonas</taxon>
    </lineage>
</organism>
<dbReference type="AlphaFoldDB" id="A4CEU7"/>
<dbReference type="Proteomes" id="UP000006201">
    <property type="component" value="Unassembled WGS sequence"/>
</dbReference>
<sequence length="100" mass="10768">MGELKMNVNSALNAGVQGFNQASQGVEKAALEINRATTESQTSEQQKLQAAPQETVTTQAPARVDEALVNLRVEQFNAQANTRTIQTADEVLGTLIDVRV</sequence>
<name>A4CEU7_9GAMM</name>
<reference evidence="2 3" key="1">
    <citation type="submission" date="2006-02" db="EMBL/GenBank/DDBJ databases">
        <authorList>
            <person name="Moran M.A."/>
            <person name="Kjelleberg S."/>
            <person name="Egan S."/>
            <person name="Saunders N."/>
            <person name="Thomas T."/>
            <person name="Ferriera S."/>
            <person name="Johnson J."/>
            <person name="Kravitz S."/>
            <person name="Halpern A."/>
            <person name="Remington K."/>
            <person name="Beeson K."/>
            <person name="Tran B."/>
            <person name="Rogers Y.-H."/>
            <person name="Friedman R."/>
            <person name="Venter J.C."/>
        </authorList>
    </citation>
    <scope>NUCLEOTIDE SEQUENCE [LARGE SCALE GENOMIC DNA]</scope>
    <source>
        <strain evidence="2 3">D2</strain>
    </source>
</reference>
<dbReference type="STRING" id="87626.PTD2_16816"/>
<accession>A4CEU7</accession>
<gene>
    <name evidence="2" type="ORF">PTD2_16816</name>
</gene>
<dbReference type="HOGENOM" id="CLU_179399_1_0_6"/>
<evidence type="ECO:0000313" key="3">
    <source>
        <dbReference type="Proteomes" id="UP000006201"/>
    </source>
</evidence>
<protein>
    <submittedName>
        <fullName evidence="2">Uncharacterized protein</fullName>
    </submittedName>
</protein>
<keyword evidence="3" id="KW-1185">Reference proteome</keyword>
<evidence type="ECO:0000256" key="1">
    <source>
        <dbReference type="SAM" id="MobiDB-lite"/>
    </source>
</evidence>
<feature type="region of interest" description="Disordered" evidence="1">
    <location>
        <begin position="36"/>
        <end position="59"/>
    </location>
</feature>
<proteinExistence type="predicted"/>